<feature type="region of interest" description="Disordered" evidence="1">
    <location>
        <begin position="113"/>
        <end position="132"/>
    </location>
</feature>
<accession>A0A8C9NMY6</accession>
<sequence length="132" mass="13767">AAAAPASSSSLLKGRICPAPSPLTEQPGAREPPELLPQPCHRERSRPLQLSWFGLWSQPGRAQRQDAAAQRLVAALPWGHSSLQQLQPSPAGTGFSGSGSPWGRDLRGAAGELCARLGAPAGPAERGTHRSP</sequence>
<keyword evidence="3" id="KW-1185">Reference proteome</keyword>
<dbReference type="AlphaFoldDB" id="A0A8C9NMY6"/>
<evidence type="ECO:0000313" key="2">
    <source>
        <dbReference type="Ensembl" id="ENSSCAP00000019727.1"/>
    </source>
</evidence>
<dbReference type="Proteomes" id="UP000694409">
    <property type="component" value="Unassembled WGS sequence"/>
</dbReference>
<name>A0A8C9NMY6_SERCA</name>
<dbReference type="Ensembl" id="ENSSCAT00000022033.1">
    <property type="protein sequence ID" value="ENSSCAP00000019727.1"/>
    <property type="gene ID" value="ENSSCAG00000014241.1"/>
</dbReference>
<organism evidence="2 3">
    <name type="scientific">Serinus canaria</name>
    <name type="common">Island canary</name>
    <name type="synonym">Fringilla canaria</name>
    <dbReference type="NCBI Taxonomy" id="9135"/>
    <lineage>
        <taxon>Eukaryota</taxon>
        <taxon>Metazoa</taxon>
        <taxon>Chordata</taxon>
        <taxon>Craniata</taxon>
        <taxon>Vertebrata</taxon>
        <taxon>Euteleostomi</taxon>
        <taxon>Archelosauria</taxon>
        <taxon>Archosauria</taxon>
        <taxon>Dinosauria</taxon>
        <taxon>Saurischia</taxon>
        <taxon>Theropoda</taxon>
        <taxon>Coelurosauria</taxon>
        <taxon>Aves</taxon>
        <taxon>Neognathae</taxon>
        <taxon>Neoaves</taxon>
        <taxon>Telluraves</taxon>
        <taxon>Australaves</taxon>
        <taxon>Passeriformes</taxon>
        <taxon>Passeroidea</taxon>
        <taxon>Fringillidae</taxon>
        <taxon>Carduelinae</taxon>
        <taxon>Serinus</taxon>
    </lineage>
</organism>
<protein>
    <submittedName>
        <fullName evidence="2">Uncharacterized protein</fullName>
    </submittedName>
</protein>
<feature type="region of interest" description="Disordered" evidence="1">
    <location>
        <begin position="1"/>
        <end position="40"/>
    </location>
</feature>
<feature type="region of interest" description="Disordered" evidence="1">
    <location>
        <begin position="84"/>
        <end position="106"/>
    </location>
</feature>
<reference evidence="2" key="1">
    <citation type="submission" date="2025-08" db="UniProtKB">
        <authorList>
            <consortium name="Ensembl"/>
        </authorList>
    </citation>
    <scope>IDENTIFICATION</scope>
</reference>
<reference evidence="2" key="2">
    <citation type="submission" date="2025-09" db="UniProtKB">
        <authorList>
            <consortium name="Ensembl"/>
        </authorList>
    </citation>
    <scope>IDENTIFICATION</scope>
</reference>
<evidence type="ECO:0000256" key="1">
    <source>
        <dbReference type="SAM" id="MobiDB-lite"/>
    </source>
</evidence>
<evidence type="ECO:0000313" key="3">
    <source>
        <dbReference type="Proteomes" id="UP000694409"/>
    </source>
</evidence>
<proteinExistence type="predicted"/>
<feature type="compositionally biased region" description="Low complexity" evidence="1">
    <location>
        <begin position="1"/>
        <end position="10"/>
    </location>
</feature>